<keyword evidence="2" id="KW-1185">Reference proteome</keyword>
<comment type="caution">
    <text evidence="1">The sequence shown here is derived from an EMBL/GenBank/DDBJ whole genome shotgun (WGS) entry which is preliminary data.</text>
</comment>
<name>A0ABQ1HTK7_9GAMM</name>
<dbReference type="EMBL" id="BMKC01000008">
    <property type="protein sequence ID" value="GGA88277.1"/>
    <property type="molecule type" value="Genomic_DNA"/>
</dbReference>
<reference evidence="2" key="1">
    <citation type="journal article" date="2019" name="Int. J. Syst. Evol. Microbiol.">
        <title>The Global Catalogue of Microorganisms (GCM) 10K type strain sequencing project: providing services to taxonomists for standard genome sequencing and annotation.</title>
        <authorList>
            <consortium name="The Broad Institute Genomics Platform"/>
            <consortium name="The Broad Institute Genome Sequencing Center for Infectious Disease"/>
            <person name="Wu L."/>
            <person name="Ma J."/>
        </authorList>
    </citation>
    <scope>NUCLEOTIDE SEQUENCE [LARGE SCALE GENOMIC DNA]</scope>
    <source>
        <strain evidence="2">CGMCC 1.15905</strain>
    </source>
</reference>
<sequence length="94" mass="10116">METGGQVGPAMTLTDEEGRFSLPVTFRTYSGSKLFGGDICKWALQEVAVAAYSHSHRSTYLRVQVGSQTAVEVPTIKIDTPIATEPLFPDQIGG</sequence>
<evidence type="ECO:0000313" key="2">
    <source>
        <dbReference type="Proteomes" id="UP000623419"/>
    </source>
</evidence>
<protein>
    <submittedName>
        <fullName evidence="1">Uncharacterized protein</fullName>
    </submittedName>
</protein>
<organism evidence="1 2">
    <name type="scientific">Arenimonas soli</name>
    <dbReference type="NCBI Taxonomy" id="2269504"/>
    <lineage>
        <taxon>Bacteria</taxon>
        <taxon>Pseudomonadati</taxon>
        <taxon>Pseudomonadota</taxon>
        <taxon>Gammaproteobacteria</taxon>
        <taxon>Lysobacterales</taxon>
        <taxon>Lysobacteraceae</taxon>
        <taxon>Arenimonas</taxon>
    </lineage>
</organism>
<proteinExistence type="predicted"/>
<gene>
    <name evidence="1" type="ORF">GCM10011521_28310</name>
</gene>
<evidence type="ECO:0000313" key="1">
    <source>
        <dbReference type="EMBL" id="GGA88277.1"/>
    </source>
</evidence>
<dbReference type="Proteomes" id="UP000623419">
    <property type="component" value="Unassembled WGS sequence"/>
</dbReference>
<accession>A0ABQ1HTK7</accession>